<dbReference type="Proteomes" id="UP000074119">
    <property type="component" value="Chromosome"/>
</dbReference>
<feature type="transmembrane region" description="Helical" evidence="1">
    <location>
        <begin position="129"/>
        <end position="150"/>
    </location>
</feature>
<evidence type="ECO:0000313" key="2">
    <source>
        <dbReference type="EMBL" id="AMO69586.1"/>
    </source>
</evidence>
<evidence type="ECO:0008006" key="4">
    <source>
        <dbReference type="Google" id="ProtNLM"/>
    </source>
</evidence>
<keyword evidence="1" id="KW-0812">Transmembrane</keyword>
<dbReference type="InterPro" id="IPR032307">
    <property type="entry name" value="PepSY_TM-like_2"/>
</dbReference>
<sequence>MSRRLLVSIHLYLAAFFAPMVIIMAVSGGLHLLGVKEVMTSTELGYVSGLKLDADSPSLSSDVRTALQSLGVDARFEYVKGRGGEFSTRPSSREHYRLSQQADGVAITTVSPNWQAALMELHMGHGPRWYKWFETAFALGLIIIMISGLYLGLMSAAYRRQTLVLCSVGLLLFLALAFL</sequence>
<dbReference type="RefSeq" id="WP_008251849.1">
    <property type="nucleotide sequence ID" value="NZ_CP014544.1"/>
</dbReference>
<dbReference type="AlphaFoldDB" id="A0A127M8Q5"/>
<keyword evidence="1" id="KW-1133">Transmembrane helix</keyword>
<feature type="transmembrane region" description="Helical" evidence="1">
    <location>
        <begin position="162"/>
        <end position="178"/>
    </location>
</feature>
<gene>
    <name evidence="2" type="ORF">AZF00_15350</name>
</gene>
<dbReference type="KEGG" id="zal:AZF00_15350"/>
<name>A0A127M8Q5_9GAMM</name>
<accession>A0A127M8Q5</accession>
<keyword evidence="1" id="KW-0472">Membrane</keyword>
<dbReference type="EMBL" id="CP014544">
    <property type="protein sequence ID" value="AMO69586.1"/>
    <property type="molecule type" value="Genomic_DNA"/>
</dbReference>
<evidence type="ECO:0000256" key="1">
    <source>
        <dbReference type="SAM" id="Phobius"/>
    </source>
</evidence>
<proteinExistence type="predicted"/>
<reference evidence="2 3" key="1">
    <citation type="submission" date="2015-12" db="EMBL/GenBank/DDBJ databases">
        <authorList>
            <person name="Shamseldin A."/>
            <person name="Moawad H."/>
            <person name="Abd El-Rahim W.M."/>
            <person name="Sadowsky M.J."/>
        </authorList>
    </citation>
    <scope>NUCLEOTIDE SEQUENCE [LARGE SCALE GENOMIC DNA]</scope>
    <source>
        <strain evidence="2 3">SM2</strain>
    </source>
</reference>
<evidence type="ECO:0000313" key="3">
    <source>
        <dbReference type="Proteomes" id="UP000074119"/>
    </source>
</evidence>
<protein>
    <recommendedName>
        <fullName evidence="4">PepSY domain-containing protein</fullName>
    </recommendedName>
</protein>
<dbReference type="STRING" id="1470434.AZF00_15350"/>
<feature type="transmembrane region" description="Helical" evidence="1">
    <location>
        <begin position="12"/>
        <end position="33"/>
    </location>
</feature>
<dbReference type="Pfam" id="PF16357">
    <property type="entry name" value="PepSY_TM_like_2"/>
    <property type="match status" value="1"/>
</dbReference>
<organism evidence="2 3">
    <name type="scientific">Zhongshania aliphaticivorans</name>
    <dbReference type="NCBI Taxonomy" id="1470434"/>
    <lineage>
        <taxon>Bacteria</taxon>
        <taxon>Pseudomonadati</taxon>
        <taxon>Pseudomonadota</taxon>
        <taxon>Gammaproteobacteria</taxon>
        <taxon>Cellvibrionales</taxon>
        <taxon>Spongiibacteraceae</taxon>
        <taxon>Zhongshania</taxon>
    </lineage>
</organism>